<evidence type="ECO:0000313" key="5">
    <source>
        <dbReference type="EMBL" id="GAN80419.1"/>
    </source>
</evidence>
<feature type="domain" description="Ribosomal RNA adenine methylase transferase N-terminal" evidence="4">
    <location>
        <begin position="290"/>
        <end position="414"/>
    </location>
</feature>
<protein>
    <submittedName>
        <fullName evidence="5">N6-adenine-specific methylase</fullName>
    </submittedName>
</protein>
<keyword evidence="6" id="KW-1185">Reference proteome</keyword>
<evidence type="ECO:0000256" key="2">
    <source>
        <dbReference type="ARBA" id="ARBA00022679"/>
    </source>
</evidence>
<evidence type="ECO:0000256" key="1">
    <source>
        <dbReference type="ARBA" id="ARBA00022603"/>
    </source>
</evidence>
<keyword evidence="1 5" id="KW-0489">Methyltransferase</keyword>
<dbReference type="RefSeq" id="WP_048878829.1">
    <property type="nucleotide sequence ID" value="NZ_BANC01000045.1"/>
</dbReference>
<dbReference type="Pfam" id="PF05175">
    <property type="entry name" value="MTS"/>
    <property type="match status" value="1"/>
</dbReference>
<dbReference type="OrthoDB" id="270332at2"/>
<dbReference type="PRINTS" id="PR00507">
    <property type="entry name" value="N12N6MTFRASE"/>
</dbReference>
<dbReference type="Proteomes" id="UP000032668">
    <property type="component" value="Unassembled WGS sequence"/>
</dbReference>
<dbReference type="STRING" id="1120923.SAMN02746095_03316"/>
<dbReference type="InterPro" id="IPR020598">
    <property type="entry name" value="rRNA_Ade_methylase_Trfase_N"/>
</dbReference>
<evidence type="ECO:0000256" key="3">
    <source>
        <dbReference type="ARBA" id="ARBA00022691"/>
    </source>
</evidence>
<dbReference type="GO" id="GO:0000179">
    <property type="term" value="F:rRNA (adenine-N6,N6-)-dimethyltransferase activity"/>
    <property type="evidence" value="ECO:0007669"/>
    <property type="project" value="InterPro"/>
</dbReference>
<evidence type="ECO:0000313" key="6">
    <source>
        <dbReference type="Proteomes" id="UP000032668"/>
    </source>
</evidence>
<accession>A0A0D6PHW1</accession>
<organism evidence="5 6">
    <name type="scientific">Acidocella aminolytica 101 = DSM 11237</name>
    <dbReference type="NCBI Taxonomy" id="1120923"/>
    <lineage>
        <taxon>Bacteria</taxon>
        <taxon>Pseudomonadati</taxon>
        <taxon>Pseudomonadota</taxon>
        <taxon>Alphaproteobacteria</taxon>
        <taxon>Acetobacterales</taxon>
        <taxon>Acidocellaceae</taxon>
        <taxon>Acidocella</taxon>
    </lineage>
</organism>
<proteinExistence type="predicted"/>
<dbReference type="Pfam" id="PF13708">
    <property type="entry name" value="DUF4942"/>
    <property type="match status" value="1"/>
</dbReference>
<dbReference type="Gene3D" id="3.40.50.150">
    <property type="entry name" value="Vaccinia Virus protein VP39"/>
    <property type="match status" value="1"/>
</dbReference>
<comment type="caution">
    <text evidence="5">The sequence shown here is derived from an EMBL/GenBank/DDBJ whole genome shotgun (WGS) entry which is preliminary data.</text>
</comment>
<sequence>MNTATALVRKDSIEELCGHRARALTLYAHAFDLLLEARDAHARAAVGKSHIASFPSEALRWITTDRRADFVDRIRTDMDRDVWQGLILNTALAGLMDAEARDSFERSLKDNPPEVTAETVFATMSALAGDADMIFRRGLVNVFSQLHRKYRSHDGFKIKDRVILHYAVRVFYRSAMLIHDAQLIDVDRVMHVLDGKAAPHHTAGLCAAIRAAMHAQPAQWEAETEYFSAKWHLNGNLHLRFKRADLVKRANQIIAEHFGMSLGVSPHAASKRREPPAPDAEAFFPTPPELVARMIEEADLSEGLTVLEPSAGDGAIALPVAEHTGGPVVCFEVSPNRAAILRADLGARGRVINDDFLRYRVDERRYDRILMNPPFTRGADALHVMHALDFLAPGGRLVAIVSGAIHGPADGRRPHDELRHEIERRGGQLIRLPADSFKSVGTNVDTAMVIIDAA</sequence>
<dbReference type="SMART" id="SM00650">
    <property type="entry name" value="rADc"/>
    <property type="match status" value="1"/>
</dbReference>
<dbReference type="CDD" id="cd02440">
    <property type="entry name" value="AdoMet_MTases"/>
    <property type="match status" value="1"/>
</dbReference>
<evidence type="ECO:0000259" key="4">
    <source>
        <dbReference type="SMART" id="SM00650"/>
    </source>
</evidence>
<dbReference type="InterPro" id="IPR031339">
    <property type="entry name" value="DUF4942"/>
</dbReference>
<dbReference type="EMBL" id="BANC01000045">
    <property type="protein sequence ID" value="GAN80419.1"/>
    <property type="molecule type" value="Genomic_DNA"/>
</dbReference>
<keyword evidence="2" id="KW-0808">Transferase</keyword>
<dbReference type="InterPro" id="IPR029063">
    <property type="entry name" value="SAM-dependent_MTases_sf"/>
</dbReference>
<name>A0A0D6PHW1_9PROT</name>
<dbReference type="AlphaFoldDB" id="A0A0D6PHW1"/>
<gene>
    <name evidence="5" type="ORF">Aam_046_060</name>
</gene>
<dbReference type="SUPFAM" id="SSF53335">
    <property type="entry name" value="S-adenosyl-L-methionine-dependent methyltransferases"/>
    <property type="match status" value="1"/>
</dbReference>
<dbReference type="InterPro" id="IPR007848">
    <property type="entry name" value="Small_mtfrase_dom"/>
</dbReference>
<keyword evidence="3" id="KW-0949">S-adenosyl-L-methionine</keyword>
<reference evidence="5 6" key="1">
    <citation type="submission" date="2012-11" db="EMBL/GenBank/DDBJ databases">
        <title>Whole genome sequence of Acidocella aminolytica 101 = DSM 11237.</title>
        <authorList>
            <person name="Azuma Y."/>
            <person name="Higashiura N."/>
            <person name="Hirakawa H."/>
            <person name="Matsushita K."/>
        </authorList>
    </citation>
    <scope>NUCLEOTIDE SEQUENCE [LARGE SCALE GENOMIC DNA]</scope>
    <source>
        <strain evidence="6">101 / DSM 11237</strain>
    </source>
</reference>